<protein>
    <submittedName>
        <fullName evidence="4">Uncharacterized protein</fullName>
    </submittedName>
</protein>
<gene>
    <name evidence="4" type="ORF">OKA104_LOCUS33095</name>
    <name evidence="3" type="ORF">VCS650_LOCUS16607</name>
</gene>
<proteinExistence type="predicted"/>
<dbReference type="Proteomes" id="UP000663881">
    <property type="component" value="Unassembled WGS sequence"/>
</dbReference>
<feature type="transmembrane region" description="Helical" evidence="1">
    <location>
        <begin position="449"/>
        <end position="473"/>
    </location>
</feature>
<organism evidence="4 5">
    <name type="scientific">Adineta steineri</name>
    <dbReference type="NCBI Taxonomy" id="433720"/>
    <lineage>
        <taxon>Eukaryota</taxon>
        <taxon>Metazoa</taxon>
        <taxon>Spiralia</taxon>
        <taxon>Gnathifera</taxon>
        <taxon>Rotifera</taxon>
        <taxon>Eurotatoria</taxon>
        <taxon>Bdelloidea</taxon>
        <taxon>Adinetida</taxon>
        <taxon>Adinetidae</taxon>
        <taxon>Adineta</taxon>
    </lineage>
</organism>
<dbReference type="AlphaFoldDB" id="A0A819S4M7"/>
<evidence type="ECO:0000313" key="5">
    <source>
        <dbReference type="Proteomes" id="UP000663881"/>
    </source>
</evidence>
<reference evidence="4" key="1">
    <citation type="submission" date="2021-02" db="EMBL/GenBank/DDBJ databases">
        <authorList>
            <person name="Nowell W R."/>
        </authorList>
    </citation>
    <scope>NUCLEOTIDE SEQUENCE</scope>
</reference>
<dbReference type="Proteomes" id="UP000663891">
    <property type="component" value="Unassembled WGS sequence"/>
</dbReference>
<comment type="caution">
    <text evidence="4">The sequence shown here is derived from an EMBL/GenBank/DDBJ whole genome shotgun (WGS) entry which is preliminary data.</text>
</comment>
<dbReference type="EMBL" id="CAJNON010000149">
    <property type="protein sequence ID" value="CAF1036158.1"/>
    <property type="molecule type" value="Genomic_DNA"/>
</dbReference>
<keyword evidence="1" id="KW-0812">Transmembrane</keyword>
<dbReference type="OrthoDB" id="10024983at2759"/>
<evidence type="ECO:0000313" key="3">
    <source>
        <dbReference type="EMBL" id="CAF1036158.1"/>
    </source>
</evidence>
<feature type="chain" id="PRO_5036415841" evidence="2">
    <location>
        <begin position="22"/>
        <end position="510"/>
    </location>
</feature>
<evidence type="ECO:0000313" key="4">
    <source>
        <dbReference type="EMBL" id="CAF4056131.1"/>
    </source>
</evidence>
<name>A0A819S4M7_9BILA</name>
<keyword evidence="2" id="KW-0732">Signal</keyword>
<sequence>MRPVLFLLLSVLFCLQINVLAQKSSVKRITPNKIEKDLRQLADLLNQWQKKLTPTTRKLVGHMCNITQQCCSNSTQISPKNQQARNPLDKCLSNSTILTTCPAGSRFLEFLSNFQTTKQRSQILKKIEGWSKFVLFLLNTAILTSSLFFTKTKKDNNYHLIAAKYHPEMPMNIRKILEEVGDNPVIKIQLGRTPVEAILILFLNIVSLWKFNNKQLELGYDEIYHNYLLITIQNDKSPKVLQQIFGGEKNTLGSIVYKLEKAHRVRLLKPVFPTEFVDIYDIPLISNKKFTLNRLITTASNIDKHFYTYDAGNNNMCQTFVENIVDLNGLTSNIIDNSTQIALKPQDAKALVATLGSRSDIVKYITDLGGKIDKLVFDHKIKWKKPINKEFTLFGDMHIKTVDETVHNNTNEVLLKSNADTIVENVDDVFNAVVALEEDDKKKKHRQSIIIIIGIVILILMISLAAMFTYFIWKKRKGLGQLIKKESVNNAIIESKSDSSLSTNMNTIAN</sequence>
<evidence type="ECO:0000256" key="2">
    <source>
        <dbReference type="SAM" id="SignalP"/>
    </source>
</evidence>
<accession>A0A819S4M7</accession>
<evidence type="ECO:0000256" key="1">
    <source>
        <dbReference type="SAM" id="Phobius"/>
    </source>
</evidence>
<keyword evidence="1" id="KW-0472">Membrane</keyword>
<dbReference type="EMBL" id="CAJOAY010004133">
    <property type="protein sequence ID" value="CAF4056131.1"/>
    <property type="molecule type" value="Genomic_DNA"/>
</dbReference>
<keyword evidence="1" id="KW-1133">Transmembrane helix</keyword>
<feature type="signal peptide" evidence="2">
    <location>
        <begin position="1"/>
        <end position="21"/>
    </location>
</feature>